<dbReference type="InterPro" id="IPR011249">
    <property type="entry name" value="Metalloenz_LuxS/M16"/>
</dbReference>
<dbReference type="Pfam" id="PF00675">
    <property type="entry name" value="Peptidase_M16"/>
    <property type="match status" value="1"/>
</dbReference>
<name>A0ABZ0I7L1_9GAMM</name>
<dbReference type="SMART" id="SM01264">
    <property type="entry name" value="M16C_associated"/>
    <property type="match status" value="1"/>
</dbReference>
<dbReference type="Proteomes" id="UP001626549">
    <property type="component" value="Chromosome"/>
</dbReference>
<feature type="domain" description="Peptidase M16C associated" evidence="1">
    <location>
        <begin position="470"/>
        <end position="717"/>
    </location>
</feature>
<dbReference type="InterPro" id="IPR055130">
    <property type="entry name" value="PreP_C"/>
</dbReference>
<dbReference type="InterPro" id="IPR007863">
    <property type="entry name" value="Peptidase_M16_C"/>
</dbReference>
<dbReference type="Pfam" id="PF22516">
    <property type="entry name" value="PreP_C"/>
    <property type="match status" value="1"/>
</dbReference>
<dbReference type="Gene3D" id="3.30.830.10">
    <property type="entry name" value="Metalloenzyme, LuxS/M16 peptidase-like"/>
    <property type="match status" value="4"/>
</dbReference>
<evidence type="ECO:0000313" key="3">
    <source>
        <dbReference type="Proteomes" id="UP001626549"/>
    </source>
</evidence>
<reference evidence="2 3" key="1">
    <citation type="submission" date="2023-10" db="EMBL/GenBank/DDBJ databases">
        <title>Two novel species belonging to the OM43/NOR5 clade.</title>
        <authorList>
            <person name="Park M."/>
        </authorList>
    </citation>
    <scope>NUCLEOTIDE SEQUENCE [LARGE SCALE GENOMIC DNA]</scope>
    <source>
        <strain evidence="2 3">IMCC45268</strain>
    </source>
</reference>
<proteinExistence type="predicted"/>
<dbReference type="PANTHER" id="PTHR43016">
    <property type="entry name" value="PRESEQUENCE PROTEASE"/>
    <property type="match status" value="1"/>
</dbReference>
<dbReference type="EMBL" id="CP136865">
    <property type="protein sequence ID" value="WOJ95503.1"/>
    <property type="molecule type" value="Genomic_DNA"/>
</dbReference>
<gene>
    <name evidence="2" type="ORF">R0137_09565</name>
</gene>
<sequence>MNSPSKLPISHDSFIPLRSERIEALNIRVEHFEHRDTGAIHYHFATDNPENVFLVALRTVPEDSRGVAHILEHTALCGSERYPVRDPFFMMLRRSLNTFMNAFTSSDWTAYPFASQNRKDFRNLLDVYLDAVFFSKLDPLDFAQEGHRVEFAEPNDTDSDLVYKGVVYNEMKGAMSSVPSRLWQTLCHHLFPTSTYHYNSGGEPENIPELSYEQLQEFYQSHYHPSNATFMTFGDIPAAEHQAVFHDQALRQFPRLEKRIVVNPEKRYSEPKRVVEEYAFDEEGSSEGHTHIVVGWLLGESAELKDLLEAQLLSSVLMENSASPLQQVLETTELGTAPSPLCGLEDSLRELVFCCGIEGSNPEHEEELETLVLGVIGDIAKNGIPREQLEAVLHQLELHQREISGDGMPFGLNLILQALGPAAHYADPIPSMDLEPVIAQLREQIQDPEYIRGLAQKLLLDNPHRLTLVMTPNGTLSQKKRDEEQQRLADMKAGLDESEKAAIVDQAKALLKRQAQEDDPEILPKVTLQDVPGTLPKLSYDEVTLGNLPFTLYEQGTNGLVYQQLSCAIPDLSSDELSLLPHLTGMTAELGLGAADYLETQHRQSSSVGSISLFTSMRGSIEDEQVAQASLVLSSKALARKSHDQAALMRDTLLEVRFDELPRIRELVAQQRARREQSITGQGHSLAMLAACAGMSPLAMLHHELSGMQGIATLRQLDDSLADPNKLEAFANQLKQLNEKLRDASWEALIVAEPGRTASLAQEAAKVWETLPTHSGAPLRLPMLRESRRECWVANSQVSFCAKAYATVPSGHADAAALTVLSGYLRNGFLHRAIREQGGAYGGGASHDASIAAFRFYSYRDPRIEGTLSDFDDSIEWMASGDHNGSGLEEAILGVISTIDKPGSPAGEAKQDFHNRRFGRNHDQRMVFRQRILEVTLEDLKRVAAEYLVPENASIAVVTGSANRDESASYLESLSMSFKEL</sequence>
<dbReference type="SUPFAM" id="SSF63411">
    <property type="entry name" value="LuxS/MPP-like metallohydrolase"/>
    <property type="match status" value="4"/>
</dbReference>
<evidence type="ECO:0000313" key="2">
    <source>
        <dbReference type="EMBL" id="WOJ95503.1"/>
    </source>
</evidence>
<dbReference type="RefSeq" id="WP_407326201.1">
    <property type="nucleotide sequence ID" value="NZ_CP136865.1"/>
</dbReference>
<dbReference type="Pfam" id="PF08367">
    <property type="entry name" value="M16C_assoc"/>
    <property type="match status" value="1"/>
</dbReference>
<dbReference type="InterPro" id="IPR011765">
    <property type="entry name" value="Pept_M16_N"/>
</dbReference>
<dbReference type="PANTHER" id="PTHR43016:SF13">
    <property type="entry name" value="PRESEQUENCE PROTEASE, MITOCHONDRIAL"/>
    <property type="match status" value="1"/>
</dbReference>
<organism evidence="2 3">
    <name type="scientific">Congregibacter brevis</name>
    <dbReference type="NCBI Taxonomy" id="3081201"/>
    <lineage>
        <taxon>Bacteria</taxon>
        <taxon>Pseudomonadati</taxon>
        <taxon>Pseudomonadota</taxon>
        <taxon>Gammaproteobacteria</taxon>
        <taxon>Cellvibrionales</taxon>
        <taxon>Halieaceae</taxon>
        <taxon>Congregibacter</taxon>
    </lineage>
</organism>
<accession>A0ABZ0I7L1</accession>
<protein>
    <submittedName>
        <fullName evidence="2">Insulinase family protein</fullName>
    </submittedName>
</protein>
<keyword evidence="3" id="KW-1185">Reference proteome</keyword>
<dbReference type="Pfam" id="PF05193">
    <property type="entry name" value="Peptidase_M16_C"/>
    <property type="match status" value="1"/>
</dbReference>
<dbReference type="InterPro" id="IPR013578">
    <property type="entry name" value="Peptidase_M16C_assoc"/>
</dbReference>
<evidence type="ECO:0000259" key="1">
    <source>
        <dbReference type="SMART" id="SM01264"/>
    </source>
</evidence>